<feature type="transmembrane region" description="Helical" evidence="7">
    <location>
        <begin position="215"/>
        <end position="234"/>
    </location>
</feature>
<sequence length="485" mass="49907">MPITAHQQRPFSWRFVTPLLLGSALNPVNSTLIATALVSIAHSLGVSVGRTTVLVSALYLACAVAQPTAGKLAEELGPRRVFLGGTVLVLAGGLIGGLSHDLTSLIVARAVIGIGTSAGYPCAMLLVRRRATAAGLYEPPGGVLAGLAIVGLALIAVGPPLGGLLVGALGWRSTFLINIPFAVLTLVMTALWLPRDTPPAAGARRARDVLARIDLPGIAGFAAAMTCLLFFLVSLPHPDLPALAAAAVLAAALVRWEMRTAAPFLDVRRLGSNGALTRTYLRSGLTMLGVYAVLYGLPQWLEAAHGLSAGQSGLLIVPMGVAAAVLSTWVSRRGSVRSPLLAAGFALALGAAGILLLTATSPRLLILLITLLFGVTLGAGISAGQTALYLQAAPDQVGTASGLLRTFTYVGSIASSTLTGIVFRTHVDDSGLHTIALILIAVGALTVLVTAFDRALHGSRRGAPPSAPLIERPATERVARGTRRR</sequence>
<comment type="caution">
    <text evidence="9">The sequence shown here is derived from an EMBL/GenBank/DDBJ whole genome shotgun (WGS) entry which is preliminary data.</text>
</comment>
<keyword evidence="3 7" id="KW-0812">Transmembrane</keyword>
<evidence type="ECO:0000259" key="8">
    <source>
        <dbReference type="PROSITE" id="PS50850"/>
    </source>
</evidence>
<evidence type="ECO:0000313" key="10">
    <source>
        <dbReference type="Proteomes" id="UP000749040"/>
    </source>
</evidence>
<evidence type="ECO:0000256" key="1">
    <source>
        <dbReference type="ARBA" id="ARBA00004429"/>
    </source>
</evidence>
<protein>
    <submittedName>
        <fullName evidence="9">MFS transporter</fullName>
    </submittedName>
</protein>
<feature type="transmembrane region" description="Helical" evidence="7">
    <location>
        <begin position="340"/>
        <end position="359"/>
    </location>
</feature>
<dbReference type="InterPro" id="IPR020846">
    <property type="entry name" value="MFS_dom"/>
</dbReference>
<keyword evidence="4 7" id="KW-1133">Transmembrane helix</keyword>
<feature type="transmembrane region" description="Helical" evidence="7">
    <location>
        <begin position="365"/>
        <end position="390"/>
    </location>
</feature>
<feature type="transmembrane region" description="Helical" evidence="7">
    <location>
        <begin position="435"/>
        <end position="452"/>
    </location>
</feature>
<dbReference type="SUPFAM" id="SSF103473">
    <property type="entry name" value="MFS general substrate transporter"/>
    <property type="match status" value="1"/>
</dbReference>
<reference evidence="9 10" key="1">
    <citation type="submission" date="2021-01" db="EMBL/GenBank/DDBJ databases">
        <title>Streptomyces acididurans sp. nov., isolated from a peat swamp forest soil.</title>
        <authorList>
            <person name="Chantavorakit T."/>
            <person name="Duangmal K."/>
        </authorList>
    </citation>
    <scope>NUCLEOTIDE SEQUENCE [LARGE SCALE GENOMIC DNA]</scope>
    <source>
        <strain evidence="9 10">KK5PA1</strain>
    </source>
</reference>
<dbReference type="InterPro" id="IPR011701">
    <property type="entry name" value="MFS"/>
</dbReference>
<feature type="transmembrane region" description="Helical" evidence="7">
    <location>
        <begin position="309"/>
        <end position="328"/>
    </location>
</feature>
<evidence type="ECO:0000313" key="9">
    <source>
        <dbReference type="EMBL" id="MBM9509307.1"/>
    </source>
</evidence>
<evidence type="ECO:0000256" key="2">
    <source>
        <dbReference type="ARBA" id="ARBA00022448"/>
    </source>
</evidence>
<feature type="region of interest" description="Disordered" evidence="6">
    <location>
        <begin position="460"/>
        <end position="485"/>
    </location>
</feature>
<dbReference type="PROSITE" id="PS50850">
    <property type="entry name" value="MFS"/>
    <property type="match status" value="1"/>
</dbReference>
<dbReference type="EMBL" id="JADKYB010000024">
    <property type="protein sequence ID" value="MBM9509307.1"/>
    <property type="molecule type" value="Genomic_DNA"/>
</dbReference>
<dbReference type="Gene3D" id="1.20.1720.10">
    <property type="entry name" value="Multidrug resistance protein D"/>
    <property type="match status" value="1"/>
</dbReference>
<organism evidence="9 10">
    <name type="scientific">Actinacidiphila acididurans</name>
    <dbReference type="NCBI Taxonomy" id="2784346"/>
    <lineage>
        <taxon>Bacteria</taxon>
        <taxon>Bacillati</taxon>
        <taxon>Actinomycetota</taxon>
        <taxon>Actinomycetes</taxon>
        <taxon>Kitasatosporales</taxon>
        <taxon>Streptomycetaceae</taxon>
        <taxon>Actinacidiphila</taxon>
    </lineage>
</organism>
<feature type="domain" description="Major facilitator superfamily (MFS) profile" evidence="8">
    <location>
        <begin position="15"/>
        <end position="461"/>
    </location>
</feature>
<keyword evidence="10" id="KW-1185">Reference proteome</keyword>
<evidence type="ECO:0000256" key="7">
    <source>
        <dbReference type="SAM" id="Phobius"/>
    </source>
</evidence>
<evidence type="ECO:0000256" key="4">
    <source>
        <dbReference type="ARBA" id="ARBA00022989"/>
    </source>
</evidence>
<comment type="subcellular location">
    <subcellularLocation>
        <location evidence="1">Cell inner membrane</location>
        <topology evidence="1">Multi-pass membrane protein</topology>
    </subcellularLocation>
</comment>
<dbReference type="InterPro" id="IPR036259">
    <property type="entry name" value="MFS_trans_sf"/>
</dbReference>
<name>A0ABS2U1T3_9ACTN</name>
<feature type="transmembrane region" description="Helical" evidence="7">
    <location>
        <begin position="279"/>
        <end position="297"/>
    </location>
</feature>
<dbReference type="Proteomes" id="UP000749040">
    <property type="component" value="Unassembled WGS sequence"/>
</dbReference>
<keyword evidence="5 7" id="KW-0472">Membrane</keyword>
<evidence type="ECO:0000256" key="3">
    <source>
        <dbReference type="ARBA" id="ARBA00022692"/>
    </source>
</evidence>
<dbReference type="Pfam" id="PF07690">
    <property type="entry name" value="MFS_1"/>
    <property type="match status" value="1"/>
</dbReference>
<feature type="transmembrane region" description="Helical" evidence="7">
    <location>
        <begin position="106"/>
        <end position="127"/>
    </location>
</feature>
<dbReference type="PANTHER" id="PTHR23501:SF191">
    <property type="entry name" value="VACUOLAR BASIC AMINO ACID TRANSPORTER 4"/>
    <property type="match status" value="1"/>
</dbReference>
<proteinExistence type="predicted"/>
<evidence type="ECO:0000256" key="6">
    <source>
        <dbReference type="SAM" id="MobiDB-lite"/>
    </source>
</evidence>
<accession>A0ABS2U1T3</accession>
<feature type="transmembrane region" description="Helical" evidence="7">
    <location>
        <begin position="81"/>
        <end position="100"/>
    </location>
</feature>
<dbReference type="RefSeq" id="WP_205362182.1">
    <property type="nucleotide sequence ID" value="NZ_JADKYB010000024.1"/>
</dbReference>
<dbReference type="PANTHER" id="PTHR23501">
    <property type="entry name" value="MAJOR FACILITATOR SUPERFAMILY"/>
    <property type="match status" value="1"/>
</dbReference>
<gene>
    <name evidence="9" type="ORF">ITX44_33130</name>
</gene>
<dbReference type="Gene3D" id="1.20.1250.20">
    <property type="entry name" value="MFS general substrate transporter like domains"/>
    <property type="match status" value="1"/>
</dbReference>
<feature type="transmembrane region" description="Helical" evidence="7">
    <location>
        <begin position="402"/>
        <end position="423"/>
    </location>
</feature>
<feature type="transmembrane region" description="Helical" evidence="7">
    <location>
        <begin position="240"/>
        <end position="258"/>
    </location>
</feature>
<feature type="transmembrane region" description="Helical" evidence="7">
    <location>
        <begin position="175"/>
        <end position="194"/>
    </location>
</feature>
<evidence type="ECO:0000256" key="5">
    <source>
        <dbReference type="ARBA" id="ARBA00023136"/>
    </source>
</evidence>
<keyword evidence="2" id="KW-0813">Transport</keyword>